<gene>
    <name evidence="4" type="primary">egtD</name>
    <name evidence="4" type="ORF">CHRY9390_03154</name>
</gene>
<evidence type="ECO:0000259" key="3">
    <source>
        <dbReference type="Pfam" id="PF10017"/>
    </source>
</evidence>
<dbReference type="Gene3D" id="3.40.50.150">
    <property type="entry name" value="Vaccinia Virus protein VP39"/>
    <property type="match status" value="1"/>
</dbReference>
<evidence type="ECO:0000256" key="1">
    <source>
        <dbReference type="ARBA" id="ARBA00022603"/>
    </source>
</evidence>
<dbReference type="InterPro" id="IPR029063">
    <property type="entry name" value="SAM-dependent_MTases_sf"/>
</dbReference>
<keyword evidence="1 4" id="KW-0489">Methyltransferase</keyword>
<dbReference type="SUPFAM" id="SSF53335">
    <property type="entry name" value="S-adenosyl-L-methionine-dependent methyltransferases"/>
    <property type="match status" value="1"/>
</dbReference>
<keyword evidence="2 4" id="KW-0808">Transferase</keyword>
<evidence type="ECO:0000256" key="2">
    <source>
        <dbReference type="ARBA" id="ARBA00022679"/>
    </source>
</evidence>
<dbReference type="PIRSF" id="PIRSF018005">
    <property type="entry name" value="UCP018005"/>
    <property type="match status" value="1"/>
</dbReference>
<proteinExistence type="predicted"/>
<dbReference type="InterPro" id="IPR019257">
    <property type="entry name" value="MeTrfase_dom"/>
</dbReference>
<dbReference type="Proteomes" id="UP000662618">
    <property type="component" value="Unassembled WGS sequence"/>
</dbReference>
<evidence type="ECO:0000313" key="5">
    <source>
        <dbReference type="Proteomes" id="UP000662618"/>
    </source>
</evidence>
<keyword evidence="5" id="KW-1185">Reference proteome</keyword>
<accession>A0A9N8MIK5</accession>
<comment type="caution">
    <text evidence="4">The sequence shown here is derived from an EMBL/GenBank/DDBJ whole genome shotgun (WGS) entry which is preliminary data.</text>
</comment>
<name>A0A9N8MIK5_9FLAO</name>
<reference evidence="4" key="1">
    <citation type="submission" date="2020-12" db="EMBL/GenBank/DDBJ databases">
        <authorList>
            <person name="Rodrigo-Torres L."/>
            <person name="Arahal R. D."/>
            <person name="Lucena T."/>
        </authorList>
    </citation>
    <scope>NUCLEOTIDE SEQUENCE</scope>
    <source>
        <strain evidence="4">CECT 9390</strain>
    </source>
</reference>
<dbReference type="PANTHER" id="PTHR43397">
    <property type="entry name" value="ERGOTHIONEINE BIOSYNTHESIS PROTEIN 1"/>
    <property type="match status" value="1"/>
</dbReference>
<dbReference type="PANTHER" id="PTHR43397:SF1">
    <property type="entry name" value="ERGOTHIONEINE BIOSYNTHESIS PROTEIN 1"/>
    <property type="match status" value="1"/>
</dbReference>
<dbReference type="EMBL" id="CAJIMS010000001">
    <property type="protein sequence ID" value="CAD7816364.1"/>
    <property type="molecule type" value="Genomic_DNA"/>
</dbReference>
<sequence>MNSQSAEVLQIKHENYTDTFRKEILEGLGSTPKKLHSKYFYDKTGDALFQQIMAMPEYYLTDCELDIFKNKTQELAETILLNDAPFDLIELGAGDAMKSSYLLKHLVDKGIDFNYMPIDISGNILSELNQKLNNEIPELEIITLKGEYFDMLDKATSISQRRKVVLFLGGNIGNMDVEESHHFCRELRRKLNPGDILIIGFDLKKNPHTILNAYNDKAGITSSFNLNLLVRINRELEADFDVLNFQHYQTYDPVSGACKSYLVSLTEQNVHIGNEVFNFEENELIDMEISQKFSDHDIDQLAKDSKFHVLGEIRDSKNWFVDSVWQVV</sequence>
<dbReference type="InterPro" id="IPR017804">
    <property type="entry name" value="MeTrfase_EgtD-like"/>
</dbReference>
<feature type="domain" description="Histidine-specific methyltransferase SAM-dependent" evidence="3">
    <location>
        <begin position="20"/>
        <end position="326"/>
    </location>
</feature>
<dbReference type="Pfam" id="PF10017">
    <property type="entry name" value="Methyltransf_33"/>
    <property type="match status" value="1"/>
</dbReference>
<dbReference type="RefSeq" id="WP_162089343.1">
    <property type="nucleotide sequence ID" value="NZ_CAJIMS010000001.1"/>
</dbReference>
<dbReference type="EC" id="2.1.1.44" evidence="4"/>
<evidence type="ECO:0000313" key="4">
    <source>
        <dbReference type="EMBL" id="CAD7816364.1"/>
    </source>
</evidence>
<dbReference type="GO" id="GO:0052706">
    <property type="term" value="F:L-histidine N(alpha)-methyltransferase activity"/>
    <property type="evidence" value="ECO:0007669"/>
    <property type="project" value="UniProtKB-EC"/>
</dbReference>
<protein>
    <submittedName>
        <fullName evidence="4">Histidine N-alpha-methyltransferase</fullName>
        <ecNumber evidence="4">2.1.1.44</ecNumber>
    </submittedName>
</protein>
<dbReference type="InterPro" id="IPR051128">
    <property type="entry name" value="EgtD_Methyltrsf_superfamily"/>
</dbReference>
<dbReference type="AlphaFoldDB" id="A0A9N8MIK5"/>
<dbReference type="GO" id="GO:0032259">
    <property type="term" value="P:methylation"/>
    <property type="evidence" value="ECO:0007669"/>
    <property type="project" value="UniProtKB-KW"/>
</dbReference>
<organism evidence="4 5">
    <name type="scientific">Chryseobacterium aquaeductus</name>
    <dbReference type="NCBI Taxonomy" id="2675056"/>
    <lineage>
        <taxon>Bacteria</taxon>
        <taxon>Pseudomonadati</taxon>
        <taxon>Bacteroidota</taxon>
        <taxon>Flavobacteriia</taxon>
        <taxon>Flavobacteriales</taxon>
        <taxon>Weeksellaceae</taxon>
        <taxon>Chryseobacterium group</taxon>
        <taxon>Chryseobacterium</taxon>
    </lineage>
</organism>